<name>A0A0Q9WJ42_DROVI</name>
<dbReference type="eggNOG" id="ENOG502T6Y8">
    <property type="taxonomic scope" value="Eukaryota"/>
</dbReference>
<feature type="chain" id="PRO_5006386830" evidence="1">
    <location>
        <begin position="20"/>
        <end position="86"/>
    </location>
</feature>
<organism evidence="2 3">
    <name type="scientific">Drosophila virilis</name>
    <name type="common">Fruit fly</name>
    <dbReference type="NCBI Taxonomy" id="7244"/>
    <lineage>
        <taxon>Eukaryota</taxon>
        <taxon>Metazoa</taxon>
        <taxon>Ecdysozoa</taxon>
        <taxon>Arthropoda</taxon>
        <taxon>Hexapoda</taxon>
        <taxon>Insecta</taxon>
        <taxon>Pterygota</taxon>
        <taxon>Neoptera</taxon>
        <taxon>Endopterygota</taxon>
        <taxon>Diptera</taxon>
        <taxon>Brachycera</taxon>
        <taxon>Muscomorpha</taxon>
        <taxon>Ephydroidea</taxon>
        <taxon>Drosophilidae</taxon>
        <taxon>Drosophila</taxon>
    </lineage>
</organism>
<feature type="signal peptide" evidence="1">
    <location>
        <begin position="1"/>
        <end position="19"/>
    </location>
</feature>
<keyword evidence="3" id="KW-1185">Reference proteome</keyword>
<sequence>MGKFVLIFLLCAFVALCMTEEVKKETSTLDELQATIEARLKEVKEYIGTHVDEDKLKEFVDKFAENGKKFLADTQASIQNLNEKKE</sequence>
<protein>
    <submittedName>
        <fullName evidence="2">Uncharacterized protein, isoform B</fullName>
    </submittedName>
</protein>
<dbReference type="AlphaFoldDB" id="A0A0Q9WJ42"/>
<evidence type="ECO:0000313" key="3">
    <source>
        <dbReference type="Proteomes" id="UP000008792"/>
    </source>
</evidence>
<reference evidence="2 3" key="1">
    <citation type="journal article" date="2007" name="Nature">
        <title>Evolution of genes and genomes on the Drosophila phylogeny.</title>
        <authorList>
            <consortium name="Drosophila 12 Genomes Consortium"/>
            <person name="Clark A.G."/>
            <person name="Eisen M.B."/>
            <person name="Smith D.R."/>
            <person name="Bergman C.M."/>
            <person name="Oliver B."/>
            <person name="Markow T.A."/>
            <person name="Kaufman T.C."/>
            <person name="Kellis M."/>
            <person name="Gelbart W."/>
            <person name="Iyer V.N."/>
            <person name="Pollard D.A."/>
            <person name="Sackton T.B."/>
            <person name="Larracuente A.M."/>
            <person name="Singh N.D."/>
            <person name="Abad J.P."/>
            <person name="Abt D.N."/>
            <person name="Adryan B."/>
            <person name="Aguade M."/>
            <person name="Akashi H."/>
            <person name="Anderson W.W."/>
            <person name="Aquadro C.F."/>
            <person name="Ardell D.H."/>
            <person name="Arguello R."/>
            <person name="Artieri C.G."/>
            <person name="Barbash D.A."/>
            <person name="Barker D."/>
            <person name="Barsanti P."/>
            <person name="Batterham P."/>
            <person name="Batzoglou S."/>
            <person name="Begun D."/>
            <person name="Bhutkar A."/>
            <person name="Blanco E."/>
            <person name="Bosak S.A."/>
            <person name="Bradley R.K."/>
            <person name="Brand A.D."/>
            <person name="Brent M.R."/>
            <person name="Brooks A.N."/>
            <person name="Brown R.H."/>
            <person name="Butlin R.K."/>
            <person name="Caggese C."/>
            <person name="Calvi B.R."/>
            <person name="Bernardo de Carvalho A."/>
            <person name="Caspi A."/>
            <person name="Castrezana S."/>
            <person name="Celniker S.E."/>
            <person name="Chang J.L."/>
            <person name="Chapple C."/>
            <person name="Chatterji S."/>
            <person name="Chinwalla A."/>
            <person name="Civetta A."/>
            <person name="Clifton S.W."/>
            <person name="Comeron J.M."/>
            <person name="Costello J.C."/>
            <person name="Coyne J.A."/>
            <person name="Daub J."/>
            <person name="David R.G."/>
            <person name="Delcher A.L."/>
            <person name="Delehaunty K."/>
            <person name="Do C.B."/>
            <person name="Ebling H."/>
            <person name="Edwards K."/>
            <person name="Eickbush T."/>
            <person name="Evans J.D."/>
            <person name="Filipski A."/>
            <person name="Findeiss S."/>
            <person name="Freyhult E."/>
            <person name="Fulton L."/>
            <person name="Fulton R."/>
            <person name="Garcia A.C."/>
            <person name="Gardiner A."/>
            <person name="Garfield D.A."/>
            <person name="Garvin B.E."/>
            <person name="Gibson G."/>
            <person name="Gilbert D."/>
            <person name="Gnerre S."/>
            <person name="Godfrey J."/>
            <person name="Good R."/>
            <person name="Gotea V."/>
            <person name="Gravely B."/>
            <person name="Greenberg A.J."/>
            <person name="Griffiths-Jones S."/>
            <person name="Gross S."/>
            <person name="Guigo R."/>
            <person name="Gustafson E.A."/>
            <person name="Haerty W."/>
            <person name="Hahn M.W."/>
            <person name="Halligan D.L."/>
            <person name="Halpern A.L."/>
            <person name="Halter G.M."/>
            <person name="Han M.V."/>
            <person name="Heger A."/>
            <person name="Hillier L."/>
            <person name="Hinrichs A.S."/>
            <person name="Holmes I."/>
            <person name="Hoskins R.A."/>
            <person name="Hubisz M.J."/>
            <person name="Hultmark D."/>
            <person name="Huntley M.A."/>
            <person name="Jaffe D.B."/>
            <person name="Jagadeeshan S."/>
            <person name="Jeck W.R."/>
            <person name="Johnson J."/>
            <person name="Jones C.D."/>
            <person name="Jordan W.C."/>
            <person name="Karpen G.H."/>
            <person name="Kataoka E."/>
            <person name="Keightley P.D."/>
            <person name="Kheradpour P."/>
            <person name="Kirkness E.F."/>
            <person name="Koerich L.B."/>
            <person name="Kristiansen K."/>
            <person name="Kudrna D."/>
            <person name="Kulathinal R.J."/>
            <person name="Kumar S."/>
            <person name="Kwok R."/>
            <person name="Lander E."/>
            <person name="Langley C.H."/>
            <person name="Lapoint R."/>
            <person name="Lazzaro B.P."/>
            <person name="Lee S.J."/>
            <person name="Levesque L."/>
            <person name="Li R."/>
            <person name="Lin C.F."/>
            <person name="Lin M.F."/>
            <person name="Lindblad-Toh K."/>
            <person name="Llopart A."/>
            <person name="Long M."/>
            <person name="Low L."/>
            <person name="Lozovsky E."/>
            <person name="Lu J."/>
            <person name="Luo M."/>
            <person name="Machado C.A."/>
            <person name="Makalowski W."/>
            <person name="Marzo M."/>
            <person name="Matsuda M."/>
            <person name="Matzkin L."/>
            <person name="McAllister B."/>
            <person name="McBride C.S."/>
            <person name="McKernan B."/>
            <person name="McKernan K."/>
            <person name="Mendez-Lago M."/>
            <person name="Minx P."/>
            <person name="Mollenhauer M.U."/>
            <person name="Montooth K."/>
            <person name="Mount S.M."/>
            <person name="Mu X."/>
            <person name="Myers E."/>
            <person name="Negre B."/>
            <person name="Newfeld S."/>
            <person name="Nielsen R."/>
            <person name="Noor M.A."/>
            <person name="O'Grady P."/>
            <person name="Pachter L."/>
            <person name="Papaceit M."/>
            <person name="Parisi M.J."/>
            <person name="Parisi M."/>
            <person name="Parts L."/>
            <person name="Pedersen J.S."/>
            <person name="Pesole G."/>
            <person name="Phillippy A.M."/>
            <person name="Ponting C.P."/>
            <person name="Pop M."/>
            <person name="Porcelli D."/>
            <person name="Powell J.R."/>
            <person name="Prohaska S."/>
            <person name="Pruitt K."/>
            <person name="Puig M."/>
            <person name="Quesneville H."/>
            <person name="Ram K.R."/>
            <person name="Rand D."/>
            <person name="Rasmussen M.D."/>
            <person name="Reed L.K."/>
            <person name="Reenan R."/>
            <person name="Reily A."/>
            <person name="Remington K.A."/>
            <person name="Rieger T.T."/>
            <person name="Ritchie M.G."/>
            <person name="Robin C."/>
            <person name="Rogers Y.H."/>
            <person name="Rohde C."/>
            <person name="Rozas J."/>
            <person name="Rubenfield M.J."/>
            <person name="Ruiz A."/>
            <person name="Russo S."/>
            <person name="Salzberg S.L."/>
            <person name="Sanchez-Gracia A."/>
            <person name="Saranga D.J."/>
            <person name="Sato H."/>
            <person name="Schaeffer S.W."/>
            <person name="Schatz M.C."/>
            <person name="Schlenke T."/>
            <person name="Schwartz R."/>
            <person name="Segarra C."/>
            <person name="Singh R.S."/>
            <person name="Sirot L."/>
            <person name="Sirota M."/>
            <person name="Sisneros N.B."/>
            <person name="Smith C.D."/>
            <person name="Smith T.F."/>
            <person name="Spieth J."/>
            <person name="Stage D.E."/>
            <person name="Stark A."/>
            <person name="Stephan W."/>
            <person name="Strausberg R.L."/>
            <person name="Strempel S."/>
            <person name="Sturgill D."/>
            <person name="Sutton G."/>
            <person name="Sutton G.G."/>
            <person name="Tao W."/>
            <person name="Teichmann S."/>
            <person name="Tobari Y.N."/>
            <person name="Tomimura Y."/>
            <person name="Tsolas J.M."/>
            <person name="Valente V.L."/>
            <person name="Venter E."/>
            <person name="Venter J.C."/>
            <person name="Vicario S."/>
            <person name="Vieira F.G."/>
            <person name="Vilella A.J."/>
            <person name="Villasante A."/>
            <person name="Walenz B."/>
            <person name="Wang J."/>
            <person name="Wasserman M."/>
            <person name="Watts T."/>
            <person name="Wilson D."/>
            <person name="Wilson R.K."/>
            <person name="Wing R.A."/>
            <person name="Wolfner M.F."/>
            <person name="Wong A."/>
            <person name="Wong G.K."/>
            <person name="Wu C.I."/>
            <person name="Wu G."/>
            <person name="Yamamoto D."/>
            <person name="Yang H.P."/>
            <person name="Yang S.P."/>
            <person name="Yorke J.A."/>
            <person name="Yoshida K."/>
            <person name="Zdobnov E."/>
            <person name="Zhang P."/>
            <person name="Zhang Y."/>
            <person name="Zimin A.V."/>
            <person name="Baldwin J."/>
            <person name="Abdouelleil A."/>
            <person name="Abdulkadir J."/>
            <person name="Abebe A."/>
            <person name="Abera B."/>
            <person name="Abreu J."/>
            <person name="Acer S.C."/>
            <person name="Aftuck L."/>
            <person name="Alexander A."/>
            <person name="An P."/>
            <person name="Anderson E."/>
            <person name="Anderson S."/>
            <person name="Arachi H."/>
            <person name="Azer M."/>
            <person name="Bachantsang P."/>
            <person name="Barry A."/>
            <person name="Bayul T."/>
            <person name="Berlin A."/>
            <person name="Bessette D."/>
            <person name="Bloom T."/>
            <person name="Blye J."/>
            <person name="Boguslavskiy L."/>
            <person name="Bonnet C."/>
            <person name="Boukhgalter B."/>
            <person name="Bourzgui I."/>
            <person name="Brown A."/>
            <person name="Cahill P."/>
            <person name="Channer S."/>
            <person name="Cheshatsang Y."/>
            <person name="Chuda L."/>
            <person name="Citroen M."/>
            <person name="Collymore A."/>
            <person name="Cooke P."/>
            <person name="Costello M."/>
            <person name="D'Aco K."/>
            <person name="Daza R."/>
            <person name="De Haan G."/>
            <person name="DeGray S."/>
            <person name="DeMaso C."/>
            <person name="Dhargay N."/>
            <person name="Dooley K."/>
            <person name="Dooley E."/>
            <person name="Doricent M."/>
            <person name="Dorje P."/>
            <person name="Dorjee K."/>
            <person name="Dupes A."/>
            <person name="Elong R."/>
            <person name="Falk J."/>
            <person name="Farina A."/>
            <person name="Faro S."/>
            <person name="Ferguson D."/>
            <person name="Fisher S."/>
            <person name="Foley C.D."/>
            <person name="Franke A."/>
            <person name="Friedrich D."/>
            <person name="Gadbois L."/>
            <person name="Gearin G."/>
            <person name="Gearin C.R."/>
            <person name="Giannoukos G."/>
            <person name="Goode T."/>
            <person name="Graham J."/>
            <person name="Grandbois E."/>
            <person name="Grewal S."/>
            <person name="Gyaltsen K."/>
            <person name="Hafez N."/>
            <person name="Hagos B."/>
            <person name="Hall J."/>
            <person name="Henson C."/>
            <person name="Hollinger A."/>
            <person name="Honan T."/>
            <person name="Huard M.D."/>
            <person name="Hughes L."/>
            <person name="Hurhula B."/>
            <person name="Husby M.E."/>
            <person name="Kamat A."/>
            <person name="Kanga B."/>
            <person name="Kashin S."/>
            <person name="Khazanovich D."/>
            <person name="Kisner P."/>
            <person name="Lance K."/>
            <person name="Lara M."/>
            <person name="Lee W."/>
            <person name="Lennon N."/>
            <person name="Letendre F."/>
            <person name="LeVine R."/>
            <person name="Lipovsky A."/>
            <person name="Liu X."/>
            <person name="Liu J."/>
            <person name="Liu S."/>
            <person name="Lokyitsang T."/>
            <person name="Lokyitsang Y."/>
            <person name="Lubonja R."/>
            <person name="Lui A."/>
            <person name="MacDonald P."/>
            <person name="Magnisalis V."/>
            <person name="Maru K."/>
            <person name="Matthews C."/>
            <person name="McCusker W."/>
            <person name="McDonough S."/>
            <person name="Mehta T."/>
            <person name="Meldrim J."/>
            <person name="Meneus L."/>
            <person name="Mihai O."/>
            <person name="Mihalev A."/>
            <person name="Mihova T."/>
            <person name="Mittelman R."/>
            <person name="Mlenga V."/>
            <person name="Montmayeur A."/>
            <person name="Mulrain L."/>
            <person name="Navidi A."/>
            <person name="Naylor J."/>
            <person name="Negash T."/>
            <person name="Nguyen T."/>
            <person name="Nguyen N."/>
            <person name="Nicol R."/>
            <person name="Norbu C."/>
            <person name="Norbu N."/>
            <person name="Novod N."/>
            <person name="O'Neill B."/>
            <person name="Osman S."/>
            <person name="Markiewicz E."/>
            <person name="Oyono O.L."/>
            <person name="Patti C."/>
            <person name="Phunkhang P."/>
            <person name="Pierre F."/>
            <person name="Priest M."/>
            <person name="Raghuraman S."/>
            <person name="Rege F."/>
            <person name="Reyes R."/>
            <person name="Rise C."/>
            <person name="Rogov P."/>
            <person name="Ross K."/>
            <person name="Ryan E."/>
            <person name="Settipalli S."/>
            <person name="Shea T."/>
            <person name="Sherpa N."/>
            <person name="Shi L."/>
            <person name="Shih D."/>
            <person name="Sparrow T."/>
            <person name="Spaulding J."/>
            <person name="Stalker J."/>
            <person name="Stange-Thomann N."/>
            <person name="Stavropoulos S."/>
            <person name="Stone C."/>
            <person name="Strader C."/>
            <person name="Tesfaye S."/>
            <person name="Thomson T."/>
            <person name="Thoulutsang Y."/>
            <person name="Thoulutsang D."/>
            <person name="Topham K."/>
            <person name="Topping I."/>
            <person name="Tsamla T."/>
            <person name="Vassiliev H."/>
            <person name="Vo A."/>
            <person name="Wangchuk T."/>
            <person name="Wangdi T."/>
            <person name="Weiand M."/>
            <person name="Wilkinson J."/>
            <person name="Wilson A."/>
            <person name="Yadav S."/>
            <person name="Young G."/>
            <person name="Yu Q."/>
            <person name="Zembek L."/>
            <person name="Zhong D."/>
            <person name="Zimmer A."/>
            <person name="Zwirko Z."/>
            <person name="Jaffe D.B."/>
            <person name="Alvarez P."/>
            <person name="Brockman W."/>
            <person name="Butler J."/>
            <person name="Chin C."/>
            <person name="Gnerre S."/>
            <person name="Grabherr M."/>
            <person name="Kleber M."/>
            <person name="Mauceli E."/>
            <person name="MacCallum I."/>
        </authorList>
    </citation>
    <scope>NUCLEOTIDE SEQUENCE [LARGE SCALE GENOMIC DNA]</scope>
    <source>
        <strain evidence="3">Tucson 15010-1051.87</strain>
    </source>
</reference>
<dbReference type="Proteomes" id="UP000008792">
    <property type="component" value="Unassembled WGS sequence"/>
</dbReference>
<dbReference type="EMBL" id="CH940647">
    <property type="protein sequence ID" value="KRF84602.1"/>
    <property type="molecule type" value="Genomic_DNA"/>
</dbReference>
<accession>A0A0Q9WJ42</accession>
<gene>
    <name evidence="2" type="primary">Dvir\GJ13474</name>
    <name evidence="2" type="ORF">Dvir_GJ13474</name>
</gene>
<evidence type="ECO:0000313" key="2">
    <source>
        <dbReference type="EMBL" id="KRF84602.1"/>
    </source>
</evidence>
<evidence type="ECO:0000256" key="1">
    <source>
        <dbReference type="SAM" id="SignalP"/>
    </source>
</evidence>
<dbReference type="InParanoid" id="A0A0Q9WJ42"/>
<proteinExistence type="predicted"/>
<keyword evidence="1" id="KW-0732">Signal</keyword>